<dbReference type="InterPro" id="IPR045516">
    <property type="entry name" value="DUF6477"/>
</dbReference>
<sequence>MCKISSELAALRRPGLLVDAANHGSARYERRRDLRRMLRVAIPASPRAALEKLLPIEAALERRRQTSDKNYSFVRHVDILVALVSEARAFGRA</sequence>
<name>A0A1H7LI17_9RHOB</name>
<dbReference type="OrthoDB" id="7875218at2"/>
<accession>A0A1H7LI17</accession>
<evidence type="ECO:0000313" key="2">
    <source>
        <dbReference type="Proteomes" id="UP000199283"/>
    </source>
</evidence>
<dbReference type="AlphaFoldDB" id="A0A1H7LI17"/>
<reference evidence="1 2" key="1">
    <citation type="submission" date="2016-10" db="EMBL/GenBank/DDBJ databases">
        <authorList>
            <person name="de Groot N.N."/>
        </authorList>
    </citation>
    <scope>NUCLEOTIDE SEQUENCE [LARGE SCALE GENOMIC DNA]</scope>
    <source>
        <strain evidence="1 2">DSM 14858</strain>
    </source>
</reference>
<evidence type="ECO:0000313" key="1">
    <source>
        <dbReference type="EMBL" id="SEK98602.1"/>
    </source>
</evidence>
<protein>
    <submittedName>
        <fullName evidence="1">Uncharacterized protein</fullName>
    </submittedName>
</protein>
<organism evidence="1 2">
    <name type="scientific">Jannaschia helgolandensis</name>
    <dbReference type="NCBI Taxonomy" id="188906"/>
    <lineage>
        <taxon>Bacteria</taxon>
        <taxon>Pseudomonadati</taxon>
        <taxon>Pseudomonadota</taxon>
        <taxon>Alphaproteobacteria</taxon>
        <taxon>Rhodobacterales</taxon>
        <taxon>Roseobacteraceae</taxon>
        <taxon>Jannaschia</taxon>
    </lineage>
</organism>
<proteinExistence type="predicted"/>
<dbReference type="Proteomes" id="UP000199283">
    <property type="component" value="Unassembled WGS sequence"/>
</dbReference>
<dbReference type="STRING" id="188906.SAMN04488526_1735"/>
<gene>
    <name evidence="1" type="ORF">SAMN04488526_1735</name>
</gene>
<dbReference type="EMBL" id="FNZQ01000002">
    <property type="protein sequence ID" value="SEK98602.1"/>
    <property type="molecule type" value="Genomic_DNA"/>
</dbReference>
<dbReference type="Pfam" id="PF20083">
    <property type="entry name" value="DUF6477"/>
    <property type="match status" value="1"/>
</dbReference>
<keyword evidence="2" id="KW-1185">Reference proteome</keyword>